<dbReference type="EMBL" id="CP002859">
    <property type="protein sequence ID" value="AEI47978.1"/>
    <property type="molecule type" value="Genomic_DNA"/>
</dbReference>
<dbReference type="AlphaFoldDB" id="A0A7U3ZIT0"/>
<feature type="domain" description="Phospholipase/carboxylesterase/thioesterase" evidence="2">
    <location>
        <begin position="199"/>
        <end position="382"/>
    </location>
</feature>
<dbReference type="KEGG" id="rsi:Runsl_1553"/>
<dbReference type="InterPro" id="IPR003140">
    <property type="entry name" value="PLipase/COase/thioEstase"/>
</dbReference>
<dbReference type="SUPFAM" id="SSF53474">
    <property type="entry name" value="alpha/beta-Hydrolases"/>
    <property type="match status" value="1"/>
</dbReference>
<name>A0A7U3ZIT0_RUNSL</name>
<proteinExistence type="predicted"/>
<gene>
    <name evidence="4" type="ordered locus">Runsl_1553</name>
</gene>
<accession>A0A7U3ZIT0</accession>
<dbReference type="InterPro" id="IPR050955">
    <property type="entry name" value="Plant_Biomass_Hydrol_Est"/>
</dbReference>
<dbReference type="Pfam" id="PF18435">
    <property type="entry name" value="EstA_Ig_like"/>
    <property type="match status" value="1"/>
</dbReference>
<dbReference type="GO" id="GO:0016787">
    <property type="term" value="F:hydrolase activity"/>
    <property type="evidence" value="ECO:0007669"/>
    <property type="project" value="InterPro"/>
</dbReference>
<organism evidence="4 5">
    <name type="scientific">Runella slithyformis (strain ATCC 29530 / DSM 19594 / LMG 11500 / NCIMB 11436 / LSU 4)</name>
    <dbReference type="NCBI Taxonomy" id="761193"/>
    <lineage>
        <taxon>Bacteria</taxon>
        <taxon>Pseudomonadati</taxon>
        <taxon>Bacteroidota</taxon>
        <taxon>Cytophagia</taxon>
        <taxon>Cytophagales</taxon>
        <taxon>Spirosomataceae</taxon>
        <taxon>Runella</taxon>
    </lineage>
</organism>
<dbReference type="Pfam" id="PF02230">
    <property type="entry name" value="Abhydrolase_2"/>
    <property type="match status" value="1"/>
</dbReference>
<dbReference type="Proteomes" id="UP000000493">
    <property type="component" value="Chromosome"/>
</dbReference>
<evidence type="ECO:0000313" key="4">
    <source>
        <dbReference type="EMBL" id="AEI47978.1"/>
    </source>
</evidence>
<evidence type="ECO:0000259" key="2">
    <source>
        <dbReference type="Pfam" id="PF02230"/>
    </source>
</evidence>
<reference evidence="4 5" key="2">
    <citation type="journal article" date="2012" name="Stand. Genomic Sci.">
        <title>Complete genome sequence of the aquatic bacterium Runella slithyformis type strain (LSU 4(T)).</title>
        <authorList>
            <person name="Copeland A."/>
            <person name="Zhang X."/>
            <person name="Misra M."/>
            <person name="Lapidus A."/>
            <person name="Nolan M."/>
            <person name="Lucas S."/>
            <person name="Deshpande S."/>
            <person name="Cheng J.F."/>
            <person name="Tapia R."/>
            <person name="Goodwin L.A."/>
            <person name="Pitluck S."/>
            <person name="Liolios K."/>
            <person name="Pagani I."/>
            <person name="Ivanova N."/>
            <person name="Mikhailova N."/>
            <person name="Pati A."/>
            <person name="Chen A."/>
            <person name="Palaniappan K."/>
            <person name="Land M."/>
            <person name="Hauser L."/>
            <person name="Pan C."/>
            <person name="Jeffries C.D."/>
            <person name="Detter J.C."/>
            <person name="Brambilla E.M."/>
            <person name="Rohde M."/>
            <person name="Djao O.D."/>
            <person name="Goker M."/>
            <person name="Sikorski J."/>
            <person name="Tindall B.J."/>
            <person name="Woyke T."/>
            <person name="Bristow J."/>
            <person name="Eisen J.A."/>
            <person name="Markowitz V."/>
            <person name="Hugenholtz P."/>
            <person name="Kyrpides N.C."/>
            <person name="Klenk H.P."/>
            <person name="Mavromatis K."/>
        </authorList>
    </citation>
    <scope>NUCLEOTIDE SEQUENCE [LARGE SCALE GENOMIC DNA]</scope>
    <source>
        <strain evidence="5">ATCC 29530 / DSM 19594 / LMG 11500 / NCIMB 11436 / LSU 4</strain>
    </source>
</reference>
<evidence type="ECO:0000313" key="5">
    <source>
        <dbReference type="Proteomes" id="UP000000493"/>
    </source>
</evidence>
<evidence type="ECO:0000259" key="3">
    <source>
        <dbReference type="Pfam" id="PF18435"/>
    </source>
</evidence>
<feature type="domain" description="Esterase Ig-like N-terminal" evidence="3">
    <location>
        <begin position="41"/>
        <end position="163"/>
    </location>
</feature>
<dbReference type="InterPro" id="IPR041172">
    <property type="entry name" value="EstA_Ig-like_N"/>
</dbReference>
<dbReference type="Gene3D" id="2.60.40.2180">
    <property type="match status" value="1"/>
</dbReference>
<protein>
    <submittedName>
        <fullName evidence="4">Phospholipase/Carboxylesterase</fullName>
    </submittedName>
</protein>
<dbReference type="RefSeq" id="WP_013927294.1">
    <property type="nucleotide sequence ID" value="NC_015703.1"/>
</dbReference>
<dbReference type="Gene3D" id="3.40.50.1820">
    <property type="entry name" value="alpha/beta hydrolase"/>
    <property type="match status" value="1"/>
</dbReference>
<dbReference type="PANTHER" id="PTHR43037:SF1">
    <property type="entry name" value="BLL1128 PROTEIN"/>
    <property type="match status" value="1"/>
</dbReference>
<evidence type="ECO:0000256" key="1">
    <source>
        <dbReference type="ARBA" id="ARBA00022729"/>
    </source>
</evidence>
<keyword evidence="1" id="KW-0732">Signal</keyword>
<keyword evidence="5" id="KW-1185">Reference proteome</keyword>
<sequence length="440" mass="48607">MTVLKNILNKARGFLLITLLLVGTRNAYAFFPDHGVATTEYTLVVEGFDWGPAVNKVIVGLDAPASTVDFKDFSVSVERSHNCADIPANQAKGNRSVVYAYISDSRGKRVKEGTFATLVLGVAPNMPLGSPFQYSQKAGCRGNTWVDYKVTVTDTKNNKTWNKEKNRLMPLVDDFDLTGKFKYEEGKAMSYASFTPKNKGAKSPLIIWLHGGGEGGTDPTIPLLGNKAANYAFAEMQTFFGGAYVLSPQCPGAWMHNKNGVTTHGEEEDVYNKGLMALIKDFVNTHPDIDKKRIYVGGCSNGGYMALKLILNEPGYFAAGYISALAYQSQFISDPQIKSIKNVPIWFVHSKDDATTVPEKTVVPVYQRLKAAGAKNVYFSYYDHVTDLSGFFGGENYYYTGHWSWIYSHVNHAKTDFDGSLVKLNGKPVTIMEWMAAQSK</sequence>
<dbReference type="PANTHER" id="PTHR43037">
    <property type="entry name" value="UNNAMED PRODUCT-RELATED"/>
    <property type="match status" value="1"/>
</dbReference>
<dbReference type="InterPro" id="IPR029058">
    <property type="entry name" value="AB_hydrolase_fold"/>
</dbReference>
<reference evidence="5" key="1">
    <citation type="submission" date="2011-06" db="EMBL/GenBank/DDBJ databases">
        <title>The complete genome of chromosome of Runella slithyformis DSM 19594.</title>
        <authorList>
            <consortium name="US DOE Joint Genome Institute (JGI-PGF)"/>
            <person name="Lucas S."/>
            <person name="Han J."/>
            <person name="Lapidus A."/>
            <person name="Bruce D."/>
            <person name="Goodwin L."/>
            <person name="Pitluck S."/>
            <person name="Peters L."/>
            <person name="Kyrpides N."/>
            <person name="Mavromatis K."/>
            <person name="Ivanova N."/>
            <person name="Ovchinnikova G."/>
            <person name="Zhang X."/>
            <person name="Misra M."/>
            <person name="Detter J.C."/>
            <person name="Tapia R."/>
            <person name="Han C."/>
            <person name="Land M."/>
            <person name="Hauser L."/>
            <person name="Markowitz V."/>
            <person name="Cheng J.-F."/>
            <person name="Hugenholtz P."/>
            <person name="Woyke T."/>
            <person name="Wu D."/>
            <person name="Tindall B."/>
            <person name="Faehrich R."/>
            <person name="Brambilla E."/>
            <person name="Klenk H.-P."/>
            <person name="Eisen J.A."/>
        </authorList>
    </citation>
    <scope>NUCLEOTIDE SEQUENCE [LARGE SCALE GENOMIC DNA]</scope>
    <source>
        <strain evidence="5">ATCC 29530 / DSM 19594 / LMG 11500 / NCIMB 11436 / LSU 4</strain>
    </source>
</reference>